<feature type="domain" description="Treble clef zinc finger" evidence="1">
    <location>
        <begin position="585"/>
        <end position="641"/>
    </location>
</feature>
<dbReference type="Pfam" id="PF14311">
    <property type="entry name" value="DUF4379"/>
    <property type="match status" value="6"/>
</dbReference>
<name>A0A4R5QHT1_9PROT</name>
<sequence>MSRRRRQRLPRQAATLNQSTLGLDLVATAAAPARRALRAHRPADERQASLGLCFDATSDVSRSPPPGSLAAMRPEVAARWHPTRNGGLRPKDVTPGSQERAWWTCSKDSRHVWDAIIGARTLSTTEDGCPFCKGLRVLSDESFAAADPDLAAQWHPERNGDLRADGVSPHSNRKAWWVCPSNPRHVWDAIVANRRKSRGCPFCRGLRVVPEESLAALRPDAAAEWHPERNGDLRPEDVTVQSNKEVWWRCAANPSHEWPAAVYDRTRSARNGCPFCNGKRTAAGESIADLRPDVAVRWHPTKNGRLRPEDLRPRSQKQVWWRCAVNPGHEWPASVANMTATTGTGCPFCSGKRVTPKTNLEALEPDIAAQWHPTRNGDLRPSQISRGSKKKVWWLCPVNPEHEWPAVVSARTGKNRTGCPHCFYQSSRNELRVLSEMSCLLPGVRHREAVHGDEADVLVADLRIAFEYDGQFFHGGPKGASRDAEKQRRLTSNGYLLFRMRERPLPLLSERDVHVSGRLLIFQEMAAFVTKLLAHAELSAGARRTLEDYAAGGAFVAEARYLELLKNLRKPREGGSLAERRPDVAAEWHPTRNGGITPEDVAYASNAPAWWICRADPTHEWDAPPAARTTGTMSGCPHCARAGWNRALRDHRAEQRSAWEDMVRECILPVFVRMCGNRASQREIADELNRLGLPTLRGKPWTLARVQAVWPEIEALHGDKLPLSTQMVAFGHEFRSVAQVAERFGIAQQSLRHQLDLRDDDLEAAILHFRTEAEAWLASGTRPPPREKRRRVPLPSA</sequence>
<evidence type="ECO:0000259" key="1">
    <source>
        <dbReference type="Pfam" id="PF14311"/>
    </source>
</evidence>
<dbReference type="Proteomes" id="UP000295096">
    <property type="component" value="Unassembled WGS sequence"/>
</dbReference>
<dbReference type="PANTHER" id="PTHR37317">
    <property type="entry name" value="BLR8090 PROTEIN"/>
    <property type="match status" value="1"/>
</dbReference>
<dbReference type="Gene3D" id="3.40.960.10">
    <property type="entry name" value="VSR Endonuclease"/>
    <property type="match status" value="1"/>
</dbReference>
<protein>
    <recommendedName>
        <fullName evidence="1">Treble clef zinc finger domain-containing protein</fullName>
    </recommendedName>
</protein>
<dbReference type="OrthoDB" id="3196679at2"/>
<proteinExistence type="predicted"/>
<dbReference type="PANTHER" id="PTHR37317:SF1">
    <property type="entry name" value="ZINC-RIBBON DOMAIN-CONTAINING PROTEIN-RELATED"/>
    <property type="match status" value="1"/>
</dbReference>
<evidence type="ECO:0000313" key="2">
    <source>
        <dbReference type="EMBL" id="TDH62117.1"/>
    </source>
</evidence>
<accession>A0A4R5QHT1</accession>
<organism evidence="2 3">
    <name type="scientific">Dankookia rubra</name>
    <dbReference type="NCBI Taxonomy" id="1442381"/>
    <lineage>
        <taxon>Bacteria</taxon>
        <taxon>Pseudomonadati</taxon>
        <taxon>Pseudomonadota</taxon>
        <taxon>Alphaproteobacteria</taxon>
        <taxon>Acetobacterales</taxon>
        <taxon>Roseomonadaceae</taxon>
        <taxon>Dankookia</taxon>
    </lineage>
</organism>
<feature type="domain" description="Treble clef zinc finger" evidence="1">
    <location>
        <begin position="367"/>
        <end position="422"/>
    </location>
</feature>
<dbReference type="InterPro" id="IPR025487">
    <property type="entry name" value="DUF4379"/>
</dbReference>
<comment type="caution">
    <text evidence="2">The sequence shown here is derived from an EMBL/GenBank/DDBJ whole genome shotgun (WGS) entry which is preliminary data.</text>
</comment>
<gene>
    <name evidence="2" type="ORF">E2C06_13125</name>
</gene>
<feature type="domain" description="Treble clef zinc finger" evidence="1">
    <location>
        <begin position="77"/>
        <end position="134"/>
    </location>
</feature>
<keyword evidence="3" id="KW-1185">Reference proteome</keyword>
<feature type="domain" description="Treble clef zinc finger" evidence="1">
    <location>
        <begin position="295"/>
        <end position="352"/>
    </location>
</feature>
<dbReference type="AlphaFoldDB" id="A0A4R5QHT1"/>
<evidence type="ECO:0000313" key="3">
    <source>
        <dbReference type="Proteomes" id="UP000295096"/>
    </source>
</evidence>
<dbReference type="EMBL" id="SMSJ01000014">
    <property type="protein sequence ID" value="TDH62117.1"/>
    <property type="molecule type" value="Genomic_DNA"/>
</dbReference>
<feature type="domain" description="Treble clef zinc finger" evidence="1">
    <location>
        <begin position="222"/>
        <end position="279"/>
    </location>
</feature>
<feature type="domain" description="Treble clef zinc finger" evidence="1">
    <location>
        <begin position="150"/>
        <end position="205"/>
    </location>
</feature>
<reference evidence="2 3" key="1">
    <citation type="journal article" date="2016" name="J. Microbiol.">
        <title>Dankookia rubra gen. nov., sp. nov., an alphaproteobacterium isolated from sediment of a shallow stream.</title>
        <authorList>
            <person name="Kim W.H."/>
            <person name="Kim D.H."/>
            <person name="Kang K."/>
            <person name="Ahn T.Y."/>
        </authorList>
    </citation>
    <scope>NUCLEOTIDE SEQUENCE [LARGE SCALE GENOMIC DNA]</scope>
    <source>
        <strain evidence="2 3">JCM30602</strain>
    </source>
</reference>